<dbReference type="OrthoDB" id="9800818at2"/>
<dbReference type="PATRIC" id="fig|1469144.10.peg.2648"/>
<sequence>MYFCYVDEAGCGELLTPSRPASTPVFCIVGVIVEDRRLKKLVWDFLALKKEFEPSLTARANLSDVVRHEVKGANIRADIRSTSRRRRRRALRILDSTLQLLQANDCRLIGRVWVKMEDVPMDETAVYTSSVSAMCEYFHHFLESREQSGALILDSRTNKQNAANVHCITTRKFRTGGDPYRRLVESPLFGLSDTHVVLQISDLLASAVVFPLACMAYCSDLTWNTHSIHAYHELKGGFAERVAALQYRFPHPETGKWSGGVVVSDRRMGRSGKLLFQ</sequence>
<proteinExistence type="predicted"/>
<evidence type="ECO:0008006" key="3">
    <source>
        <dbReference type="Google" id="ProtNLM"/>
    </source>
</evidence>
<dbReference type="RefSeq" id="WP_066887887.1">
    <property type="nucleotide sequence ID" value="NZ_JYIJ01000010.1"/>
</dbReference>
<dbReference type="Proteomes" id="UP000070188">
    <property type="component" value="Unassembled WGS sequence"/>
</dbReference>
<reference evidence="2" key="1">
    <citation type="submission" date="2015-04" db="EMBL/GenBank/DDBJ databases">
        <title>Physiological reanalysis, assessment of diazotrophy, and genome sequences of multiple isolates of Streptomyces thermoautotrophicus.</title>
        <authorList>
            <person name="MacKellar D.C."/>
            <person name="Lieber L."/>
            <person name="Norman J."/>
            <person name="Bolger A."/>
            <person name="Tobin C."/>
            <person name="Murray J.W."/>
            <person name="Chang R."/>
            <person name="Ford T."/>
            <person name="Nguyen P.Q."/>
            <person name="Woodward J."/>
            <person name="Permingeat H."/>
            <person name="Joshi N.S."/>
            <person name="Silver P.A."/>
            <person name="Usadel B."/>
            <person name="Rutherford A.W."/>
            <person name="Friesen M."/>
            <person name="Prell J."/>
        </authorList>
    </citation>
    <scope>NUCLEOTIDE SEQUENCE [LARGE SCALE GENOMIC DNA]</scope>
    <source>
        <strain evidence="2">H1</strain>
    </source>
</reference>
<dbReference type="InterPro" id="IPR024524">
    <property type="entry name" value="DUF3800"/>
</dbReference>
<name>A0A132MUD9_9ACTN</name>
<protein>
    <recommendedName>
        <fullName evidence="3">DUF3800 domain-containing protein</fullName>
    </recommendedName>
</protein>
<dbReference type="AlphaFoldDB" id="A0A132MUD9"/>
<dbReference type="EMBL" id="LAXD01000001">
    <property type="protein sequence ID" value="KWX01414.1"/>
    <property type="molecule type" value="Genomic_DNA"/>
</dbReference>
<gene>
    <name evidence="1" type="ORF">LI90_2442</name>
</gene>
<comment type="caution">
    <text evidence="1">The sequence shown here is derived from an EMBL/GenBank/DDBJ whole genome shotgun (WGS) entry which is preliminary data.</text>
</comment>
<keyword evidence="2" id="KW-1185">Reference proteome</keyword>
<evidence type="ECO:0000313" key="2">
    <source>
        <dbReference type="Proteomes" id="UP000070188"/>
    </source>
</evidence>
<evidence type="ECO:0000313" key="1">
    <source>
        <dbReference type="EMBL" id="KWX01414.1"/>
    </source>
</evidence>
<dbReference type="Pfam" id="PF12686">
    <property type="entry name" value="DUF3800"/>
    <property type="match status" value="1"/>
</dbReference>
<accession>A0A132MUD9</accession>
<organism evidence="1 2">
    <name type="scientific">Carbonactinospora thermoautotrophica</name>
    <dbReference type="NCBI Taxonomy" id="1469144"/>
    <lineage>
        <taxon>Bacteria</taxon>
        <taxon>Bacillati</taxon>
        <taxon>Actinomycetota</taxon>
        <taxon>Actinomycetes</taxon>
        <taxon>Kitasatosporales</taxon>
        <taxon>Carbonactinosporaceae</taxon>
        <taxon>Carbonactinospora</taxon>
    </lineage>
</organism>